<organism evidence="1 2">
    <name type="scientific">Trichonephila clavata</name>
    <name type="common">Joro spider</name>
    <name type="synonym">Nephila clavata</name>
    <dbReference type="NCBI Taxonomy" id="2740835"/>
    <lineage>
        <taxon>Eukaryota</taxon>
        <taxon>Metazoa</taxon>
        <taxon>Ecdysozoa</taxon>
        <taxon>Arthropoda</taxon>
        <taxon>Chelicerata</taxon>
        <taxon>Arachnida</taxon>
        <taxon>Araneae</taxon>
        <taxon>Araneomorphae</taxon>
        <taxon>Entelegynae</taxon>
        <taxon>Araneoidea</taxon>
        <taxon>Nephilidae</taxon>
        <taxon>Trichonephila</taxon>
    </lineage>
</organism>
<comment type="caution">
    <text evidence="1">The sequence shown here is derived from an EMBL/GenBank/DDBJ whole genome shotgun (WGS) entry which is preliminary data.</text>
</comment>
<name>A0A8X6HPW3_TRICU</name>
<sequence length="113" mass="13208">MEDPSHRLRERYAIRDAPGNREISSLVRLSCPTAVDSRCRVQLLLTHVIRLWKILYIDFENVTQFDDAPGNRGISSLVRLSCPTAVDSCNKIMEDPLHRLRERYAIRRRSWKS</sequence>
<proteinExistence type="predicted"/>
<evidence type="ECO:0000313" key="1">
    <source>
        <dbReference type="EMBL" id="GFR07294.1"/>
    </source>
</evidence>
<keyword evidence="2" id="KW-1185">Reference proteome</keyword>
<gene>
    <name evidence="1" type="ORF">TNCT_435351</name>
</gene>
<accession>A0A8X6HPW3</accession>
<protein>
    <submittedName>
        <fullName evidence="1">Uncharacterized protein</fullName>
    </submittedName>
</protein>
<dbReference type="Proteomes" id="UP000887116">
    <property type="component" value="Unassembled WGS sequence"/>
</dbReference>
<reference evidence="1" key="1">
    <citation type="submission" date="2020-07" db="EMBL/GenBank/DDBJ databases">
        <title>Multicomponent nature underlies the extraordinary mechanical properties of spider dragline silk.</title>
        <authorList>
            <person name="Kono N."/>
            <person name="Nakamura H."/>
            <person name="Mori M."/>
            <person name="Yoshida Y."/>
            <person name="Ohtoshi R."/>
            <person name="Malay A.D."/>
            <person name="Moran D.A.P."/>
            <person name="Tomita M."/>
            <person name="Numata K."/>
            <person name="Arakawa K."/>
        </authorList>
    </citation>
    <scope>NUCLEOTIDE SEQUENCE</scope>
</reference>
<evidence type="ECO:0000313" key="2">
    <source>
        <dbReference type="Proteomes" id="UP000887116"/>
    </source>
</evidence>
<dbReference type="AlphaFoldDB" id="A0A8X6HPW3"/>
<dbReference type="EMBL" id="BMAO01006255">
    <property type="protein sequence ID" value="GFR07294.1"/>
    <property type="molecule type" value="Genomic_DNA"/>
</dbReference>